<reference evidence="2 3" key="4">
    <citation type="submission" date="2017-10" db="EMBL/GenBank/DDBJ databases">
        <title>Genome analyses suggest a sexual origin of heterokaryosis in a supposedly ancient asexual fungus.</title>
        <authorList>
            <person name="Corradi N."/>
            <person name="Sedzielewska K."/>
            <person name="Noel J."/>
            <person name="Charron P."/>
            <person name="Farinelli L."/>
            <person name="Marton T."/>
            <person name="Kruger M."/>
            <person name="Pelin A."/>
            <person name="Brachmann A."/>
            <person name="Corradi N."/>
        </authorList>
    </citation>
    <scope>NUCLEOTIDE SEQUENCE [LARGE SCALE GENOMIC DNA]</scope>
    <source>
        <strain evidence="2 3">A1</strain>
    </source>
</reference>
<reference evidence="2 3" key="3">
    <citation type="submission" date="2017-10" db="EMBL/GenBank/DDBJ databases">
        <title>Extensive intraspecific genome diversity in a model arbuscular mycorrhizal fungus.</title>
        <authorList>
            <person name="Chen E.C.H."/>
            <person name="Morin E."/>
            <person name="Baudet D."/>
            <person name="Noel J."/>
            <person name="Ndikumana S."/>
            <person name="Charron P."/>
            <person name="St-Onge C."/>
            <person name="Giorgi J."/>
            <person name="Grigoriev I.V."/>
            <person name="Roux C."/>
            <person name="Martin F.M."/>
            <person name="Corradi N."/>
        </authorList>
    </citation>
    <scope>NUCLEOTIDE SEQUENCE [LARGE SCALE GENOMIC DNA]</scope>
    <source>
        <strain evidence="2 3">A1</strain>
    </source>
</reference>
<dbReference type="Gene3D" id="3.80.10.10">
    <property type="entry name" value="Ribonuclease Inhibitor"/>
    <property type="match status" value="1"/>
</dbReference>
<evidence type="ECO:0000313" key="2">
    <source>
        <dbReference type="EMBL" id="PKC62183.1"/>
    </source>
</evidence>
<organism evidence="2 3">
    <name type="scientific">Rhizophagus irregularis</name>
    <dbReference type="NCBI Taxonomy" id="588596"/>
    <lineage>
        <taxon>Eukaryota</taxon>
        <taxon>Fungi</taxon>
        <taxon>Fungi incertae sedis</taxon>
        <taxon>Mucoromycota</taxon>
        <taxon>Glomeromycotina</taxon>
        <taxon>Glomeromycetes</taxon>
        <taxon>Glomerales</taxon>
        <taxon>Glomeraceae</taxon>
        <taxon>Rhizophagus</taxon>
    </lineage>
</organism>
<dbReference type="VEuPathDB" id="FungiDB:RhiirFUN_013970"/>
<proteinExistence type="predicted"/>
<evidence type="ECO:0008006" key="5">
    <source>
        <dbReference type="Google" id="ProtNLM"/>
    </source>
</evidence>
<accession>A0A2N0RFV0</accession>
<dbReference type="VEuPathDB" id="FungiDB:FUN_006314"/>
<name>A0A2N0RFV0_9GLOM</name>
<dbReference type="EMBL" id="LLXJ01000727">
    <property type="protein sequence ID" value="PKC06674.1"/>
    <property type="molecule type" value="Genomic_DNA"/>
</dbReference>
<dbReference type="InterPro" id="IPR032675">
    <property type="entry name" value="LRR_dom_sf"/>
</dbReference>
<protein>
    <recommendedName>
        <fullName evidence="5">F-box domain-containing protein</fullName>
    </recommendedName>
</protein>
<reference evidence="1 4" key="2">
    <citation type="submission" date="2017-09" db="EMBL/GenBank/DDBJ databases">
        <title>Extensive intraspecific genome diversity in a model arbuscular mycorrhizal fungus.</title>
        <authorList>
            <person name="Chen E.C."/>
            <person name="Morin E."/>
            <person name="Beaudet D."/>
            <person name="Noel J."/>
            <person name="Ndikumana S."/>
            <person name="Charron P."/>
            <person name="St-Onge C."/>
            <person name="Giorgi J."/>
            <person name="Grigoriev I.V."/>
            <person name="Roux C."/>
            <person name="Martin F.M."/>
            <person name="Corradi N."/>
        </authorList>
    </citation>
    <scope>NUCLEOTIDE SEQUENCE [LARGE SCALE GENOMIC DNA]</scope>
    <source>
        <strain evidence="1 4">A5</strain>
    </source>
</reference>
<evidence type="ECO:0000313" key="1">
    <source>
        <dbReference type="EMBL" id="PKC06674.1"/>
    </source>
</evidence>
<sequence>MKKKIFLTKKMNKLNRDILYLIFKELRDNKKSLCSCLPVNKEFCEIVIQILWKNPWKYLEYERESLLLNTIISHLSKESRNNLKSHDIYPLITLYENLSFNYIGFCKYLNLSIINKIIYLFKFHEISIIQNEIIKLFINENTKFTHLYVPQEFNYQINLIPGAKQCFSDIIFLSCNVDMNDNVLTGLTEICESIKELELYIKEKNNNFGVIKLIDIPKKLINVHIHNSYSNNPNINNNSFNKILENSLMKHAQIIQHFKINTPPITKILTTFVNLKELELDGSYHYPWNCLENLSLPLLQTLKTRAIPVEILASLIENTSGYLTKISIDCILYEEVINKKIIQAIYQKCPKLKYLKLILINENISEFENILIKCQYLDELFISVDNLFDPRELFEILIRSSPISLFKFKFNNLFIPNKLESLKRFLDNWKGRHPMFLQFNYRDIREYSADIMSLMKKYKAKGIIKEFDMHFE</sequence>
<evidence type="ECO:0000313" key="4">
    <source>
        <dbReference type="Proteomes" id="UP000232722"/>
    </source>
</evidence>
<comment type="caution">
    <text evidence="2">The sequence shown here is derived from an EMBL/GenBank/DDBJ whole genome shotgun (WGS) entry which is preliminary data.</text>
</comment>
<dbReference type="EMBL" id="LLXH01000889">
    <property type="protein sequence ID" value="PKC62183.1"/>
    <property type="molecule type" value="Genomic_DNA"/>
</dbReference>
<dbReference type="Proteomes" id="UP000232722">
    <property type="component" value="Unassembled WGS sequence"/>
</dbReference>
<evidence type="ECO:0000313" key="3">
    <source>
        <dbReference type="Proteomes" id="UP000232688"/>
    </source>
</evidence>
<dbReference type="AlphaFoldDB" id="A0A2N0RFV0"/>
<gene>
    <name evidence="2" type="ORF">RhiirA1_538677</name>
    <name evidence="1" type="ORF">RhiirA5_501194</name>
</gene>
<reference evidence="1 4" key="1">
    <citation type="submission" date="2016-04" db="EMBL/GenBank/DDBJ databases">
        <title>Genome analyses suggest a sexual origin of heterokaryosis in a supposedly ancient asexual fungus.</title>
        <authorList>
            <person name="Ropars J."/>
            <person name="Sedzielewska K."/>
            <person name="Noel J."/>
            <person name="Charron P."/>
            <person name="Farinelli L."/>
            <person name="Marton T."/>
            <person name="Kruger M."/>
            <person name="Pelin A."/>
            <person name="Brachmann A."/>
            <person name="Corradi N."/>
        </authorList>
    </citation>
    <scope>NUCLEOTIDE SEQUENCE [LARGE SCALE GENOMIC DNA]</scope>
    <source>
        <strain evidence="1 4">A5</strain>
    </source>
</reference>
<dbReference type="VEuPathDB" id="FungiDB:RhiirA1_538677"/>
<dbReference type="Proteomes" id="UP000232688">
    <property type="component" value="Unassembled WGS sequence"/>
</dbReference>